<organism evidence="2 3">
    <name type="scientific">Paenibacillus rhizovicinus</name>
    <dbReference type="NCBI Taxonomy" id="2704463"/>
    <lineage>
        <taxon>Bacteria</taxon>
        <taxon>Bacillati</taxon>
        <taxon>Bacillota</taxon>
        <taxon>Bacilli</taxon>
        <taxon>Bacillales</taxon>
        <taxon>Paenibacillaceae</taxon>
        <taxon>Paenibacillus</taxon>
    </lineage>
</organism>
<proteinExistence type="predicted"/>
<dbReference type="InterPro" id="IPR007863">
    <property type="entry name" value="Peptidase_M16_C"/>
</dbReference>
<accession>A0A6C0NUZ4</accession>
<evidence type="ECO:0000313" key="3">
    <source>
        <dbReference type="Proteomes" id="UP000479114"/>
    </source>
</evidence>
<dbReference type="Gene3D" id="3.30.830.10">
    <property type="entry name" value="Metalloenzyme, LuxS/M16 peptidase-like"/>
    <property type="match status" value="2"/>
</dbReference>
<reference evidence="2 3" key="1">
    <citation type="submission" date="2020-02" db="EMBL/GenBank/DDBJ databases">
        <title>Paenibacillus sp. nov., isolated from rhizosphere soil of tomato.</title>
        <authorList>
            <person name="Weon H.-Y."/>
            <person name="Lee S.A."/>
        </authorList>
    </citation>
    <scope>NUCLEOTIDE SEQUENCE [LARGE SCALE GENOMIC DNA]</scope>
    <source>
        <strain evidence="2 3">14171R-81</strain>
    </source>
</reference>
<dbReference type="EMBL" id="CP048286">
    <property type="protein sequence ID" value="QHW30007.1"/>
    <property type="molecule type" value="Genomic_DNA"/>
</dbReference>
<keyword evidence="3" id="KW-1185">Reference proteome</keyword>
<dbReference type="SUPFAM" id="SSF63411">
    <property type="entry name" value="LuxS/MPP-like metallohydrolase"/>
    <property type="match status" value="2"/>
</dbReference>
<dbReference type="InterPro" id="IPR011249">
    <property type="entry name" value="Metalloenz_LuxS/M16"/>
</dbReference>
<feature type="domain" description="Peptidase M16 C-terminal" evidence="1">
    <location>
        <begin position="185"/>
        <end position="358"/>
    </location>
</feature>
<gene>
    <name evidence="2" type="ORF">GZH47_03600</name>
</gene>
<dbReference type="PANTHER" id="PTHR11851:SF186">
    <property type="entry name" value="INACTIVE METALLOPROTEASE YMFF-RELATED"/>
    <property type="match status" value="1"/>
</dbReference>
<protein>
    <submittedName>
        <fullName evidence="2">Insulinase family protein</fullName>
    </submittedName>
</protein>
<dbReference type="AlphaFoldDB" id="A0A6C0NUZ4"/>
<dbReference type="Proteomes" id="UP000479114">
    <property type="component" value="Chromosome"/>
</dbReference>
<dbReference type="PANTHER" id="PTHR11851">
    <property type="entry name" value="METALLOPROTEASE"/>
    <property type="match status" value="1"/>
</dbReference>
<evidence type="ECO:0000313" key="2">
    <source>
        <dbReference type="EMBL" id="QHW30007.1"/>
    </source>
</evidence>
<evidence type="ECO:0000259" key="1">
    <source>
        <dbReference type="Pfam" id="PF05193"/>
    </source>
</evidence>
<sequence>MSNTSFQRGQLNRIRLHVLPTKRFKTFSISLYAGLPLHETTVTSAALIPFVLRRGTASTPETIAFRERLDELYGAGFGFDVYKRGDAQIVQFRMDVINDRFVSSNQPLLASSLKLLGEVVTDPVLENGQLRAKYVEAEKQTLRKRLEAIINDKIRYASERCLEVMCADEPYRLHPLGRLEDIDAITPASVTEAYRAWLSQAAFDLYVVGDTTLDEVKSLVAESFRGNEGKPAEYGLPLINKPVKETKTVVERMEVTQGKLNMGLRINTSYGDDNYPAALMYNGILGGYPHSKLFLNVREKASLAYYAASRLDGHKGICTIQSGIEFANYEKAKTIIQEQLEQMRSGSYSELEMNQTKAMIANHLRELQDSANEMIGFDFNAVLSKRERSATQLLEEVQAVTAEQIAAVARKTELDTIYFLRDRKEG</sequence>
<dbReference type="InterPro" id="IPR050361">
    <property type="entry name" value="MPP/UQCRC_Complex"/>
</dbReference>
<dbReference type="KEGG" id="prz:GZH47_03600"/>
<dbReference type="Pfam" id="PF05193">
    <property type="entry name" value="Peptidase_M16_C"/>
    <property type="match status" value="1"/>
</dbReference>
<name>A0A6C0NUZ4_9BACL</name>
<dbReference type="NCBIfam" id="NF047422">
    <property type="entry name" value="YfmF_fam"/>
    <property type="match status" value="1"/>
</dbReference>
<dbReference type="RefSeq" id="WP_162638610.1">
    <property type="nucleotide sequence ID" value="NZ_CP048286.1"/>
</dbReference>
<dbReference type="GO" id="GO:0046872">
    <property type="term" value="F:metal ion binding"/>
    <property type="evidence" value="ECO:0007669"/>
    <property type="project" value="InterPro"/>
</dbReference>